<dbReference type="InterPro" id="IPR001789">
    <property type="entry name" value="Sig_transdc_resp-reg_receiver"/>
</dbReference>
<dbReference type="STRING" id="485917.Phep_1047"/>
<dbReference type="InterPro" id="IPR007492">
    <property type="entry name" value="LytTR_DNA-bd_dom"/>
</dbReference>
<dbReference type="InterPro" id="IPR046947">
    <property type="entry name" value="LytR-like"/>
</dbReference>
<evidence type="ECO:0000259" key="2">
    <source>
        <dbReference type="PROSITE" id="PS50110"/>
    </source>
</evidence>
<dbReference type="InterPro" id="IPR011006">
    <property type="entry name" value="CheY-like_superfamily"/>
</dbReference>
<dbReference type="Gene3D" id="3.40.50.2300">
    <property type="match status" value="1"/>
</dbReference>
<gene>
    <name evidence="4" type="ordered locus">Phep_1047</name>
</gene>
<organism evidence="4 5">
    <name type="scientific">Pedobacter heparinus (strain ATCC 13125 / DSM 2366 / CIP 104194 / JCM 7457 / NBRC 12017 / NCIMB 9290 / NRRL B-14731 / HIM 762-3)</name>
    <dbReference type="NCBI Taxonomy" id="485917"/>
    <lineage>
        <taxon>Bacteria</taxon>
        <taxon>Pseudomonadati</taxon>
        <taxon>Bacteroidota</taxon>
        <taxon>Sphingobacteriia</taxon>
        <taxon>Sphingobacteriales</taxon>
        <taxon>Sphingobacteriaceae</taxon>
        <taxon>Pedobacter</taxon>
    </lineage>
</organism>
<dbReference type="PANTHER" id="PTHR37299">
    <property type="entry name" value="TRANSCRIPTIONAL REGULATOR-RELATED"/>
    <property type="match status" value="1"/>
</dbReference>
<sequence>MIYTCIIIDDERHFTTLLEEYIAELPELELIKTFHDPTRAIAELTAEHFIADIIFLDIHMPHISGIELAPHLKKKCKFLVFITAHAQYAVNAFDLEADDFLYKPFKIERLQQSIKKITGHTTPAVQENTDNDFFFIKISGTQSKYLKFLYSEVIAFESDKNYIRIYTPNDCYRIYLGINEVEKKLAGRNDFIKVHRSFIISKAYIELVENNMVVMKNSNVQVVIGKQYKASFFAYLESHKF</sequence>
<keyword evidence="4" id="KW-0238">DNA-binding</keyword>
<dbReference type="AlphaFoldDB" id="C6Y3I8"/>
<dbReference type="Pfam" id="PF00072">
    <property type="entry name" value="Response_reg"/>
    <property type="match status" value="1"/>
</dbReference>
<evidence type="ECO:0000259" key="3">
    <source>
        <dbReference type="PROSITE" id="PS50930"/>
    </source>
</evidence>
<dbReference type="PROSITE" id="PS50930">
    <property type="entry name" value="HTH_LYTTR"/>
    <property type="match status" value="1"/>
</dbReference>
<dbReference type="HOGENOM" id="CLU_000445_14_1_10"/>
<dbReference type="PANTHER" id="PTHR37299:SF1">
    <property type="entry name" value="STAGE 0 SPORULATION PROTEIN A HOMOLOG"/>
    <property type="match status" value="1"/>
</dbReference>
<feature type="modified residue" description="4-aspartylphosphate" evidence="1">
    <location>
        <position position="57"/>
    </location>
</feature>
<keyword evidence="1" id="KW-0597">Phosphoprotein</keyword>
<dbReference type="SMART" id="SM00448">
    <property type="entry name" value="REC"/>
    <property type="match status" value="1"/>
</dbReference>
<evidence type="ECO:0000256" key="1">
    <source>
        <dbReference type="PROSITE-ProRule" id="PRU00169"/>
    </source>
</evidence>
<dbReference type="SMART" id="SM00850">
    <property type="entry name" value="LytTR"/>
    <property type="match status" value="1"/>
</dbReference>
<dbReference type="EMBL" id="CP001681">
    <property type="protein sequence ID" value="ACU03267.1"/>
    <property type="molecule type" value="Genomic_DNA"/>
</dbReference>
<dbReference type="eggNOG" id="COG3279">
    <property type="taxonomic scope" value="Bacteria"/>
</dbReference>
<dbReference type="Gene3D" id="2.40.50.1020">
    <property type="entry name" value="LytTr DNA-binding domain"/>
    <property type="match status" value="1"/>
</dbReference>
<dbReference type="RefSeq" id="WP_012781211.1">
    <property type="nucleotide sequence ID" value="NC_013061.1"/>
</dbReference>
<protein>
    <submittedName>
        <fullName evidence="4">LytTr DNA-binding region</fullName>
    </submittedName>
</protein>
<evidence type="ECO:0000313" key="5">
    <source>
        <dbReference type="Proteomes" id="UP000000852"/>
    </source>
</evidence>
<dbReference type="Proteomes" id="UP000000852">
    <property type="component" value="Chromosome"/>
</dbReference>
<reference evidence="4 5" key="1">
    <citation type="journal article" date="2009" name="Stand. Genomic Sci.">
        <title>Complete genome sequence of Pedobacter heparinus type strain (HIM 762-3).</title>
        <authorList>
            <person name="Han C."/>
            <person name="Spring S."/>
            <person name="Lapidus A."/>
            <person name="Del Rio T.G."/>
            <person name="Tice H."/>
            <person name="Copeland A."/>
            <person name="Cheng J.F."/>
            <person name="Lucas S."/>
            <person name="Chen F."/>
            <person name="Nolan M."/>
            <person name="Bruce D."/>
            <person name="Goodwin L."/>
            <person name="Pitluck S."/>
            <person name="Ivanova N."/>
            <person name="Mavromatis K."/>
            <person name="Mikhailova N."/>
            <person name="Pati A."/>
            <person name="Chen A."/>
            <person name="Palaniappan K."/>
            <person name="Land M."/>
            <person name="Hauser L."/>
            <person name="Chang Y.J."/>
            <person name="Jeffries C.C."/>
            <person name="Saunders E."/>
            <person name="Chertkov O."/>
            <person name="Brettin T."/>
            <person name="Goker M."/>
            <person name="Rohde M."/>
            <person name="Bristow J."/>
            <person name="Eisen J.A."/>
            <person name="Markowitz V."/>
            <person name="Hugenholtz P."/>
            <person name="Kyrpides N.C."/>
            <person name="Klenk H.P."/>
            <person name="Detter J.C."/>
        </authorList>
    </citation>
    <scope>NUCLEOTIDE SEQUENCE [LARGE SCALE GENOMIC DNA]</scope>
    <source>
        <strain evidence="5">ATCC 13125 / DSM 2366 / CIP 104194 / JCM 7457 / NBRC 12017 / NCIMB 9290 / NRRL B-14731 / HIM 762-3</strain>
    </source>
</reference>
<keyword evidence="5" id="KW-1185">Reference proteome</keyword>
<feature type="domain" description="Response regulatory" evidence="2">
    <location>
        <begin position="4"/>
        <end position="118"/>
    </location>
</feature>
<dbReference type="GO" id="GO:0003677">
    <property type="term" value="F:DNA binding"/>
    <property type="evidence" value="ECO:0007669"/>
    <property type="project" value="UniProtKB-KW"/>
</dbReference>
<dbReference type="SUPFAM" id="SSF52172">
    <property type="entry name" value="CheY-like"/>
    <property type="match status" value="1"/>
</dbReference>
<dbReference type="Pfam" id="PF04397">
    <property type="entry name" value="LytTR"/>
    <property type="match status" value="1"/>
</dbReference>
<feature type="domain" description="HTH LytTR-type" evidence="3">
    <location>
        <begin position="136"/>
        <end position="209"/>
    </location>
</feature>
<dbReference type="PROSITE" id="PS50110">
    <property type="entry name" value="RESPONSE_REGULATORY"/>
    <property type="match status" value="1"/>
</dbReference>
<dbReference type="KEGG" id="phe:Phep_1047"/>
<name>C6Y3I8_PEDHD</name>
<dbReference type="GO" id="GO:0000156">
    <property type="term" value="F:phosphorelay response regulator activity"/>
    <property type="evidence" value="ECO:0007669"/>
    <property type="project" value="InterPro"/>
</dbReference>
<evidence type="ECO:0000313" key="4">
    <source>
        <dbReference type="EMBL" id="ACU03267.1"/>
    </source>
</evidence>
<proteinExistence type="predicted"/>
<accession>C6Y3I8</accession>
<dbReference type="OrthoDB" id="9787344at2"/>